<organism evidence="2">
    <name type="scientific">Tetraselmis sp. GSL018</name>
    <dbReference type="NCBI Taxonomy" id="582737"/>
    <lineage>
        <taxon>Eukaryota</taxon>
        <taxon>Viridiplantae</taxon>
        <taxon>Chlorophyta</taxon>
        <taxon>core chlorophytes</taxon>
        <taxon>Chlorodendrophyceae</taxon>
        <taxon>Chlorodendrales</taxon>
        <taxon>Chlorodendraceae</taxon>
        <taxon>Tetraselmis</taxon>
    </lineage>
</organism>
<proteinExistence type="predicted"/>
<sequence length="120" mass="13602">MAFVYRAERQTLAKTTTTSEEVGPGTYKTDNDKRKEPSYAPFASTAVREFYELPPKYTPGPGAYTVNEALFRRKWNKAGGSSSFASQTERLHRERTTAQETPSPGAYRDGNAWIKNTHRY</sequence>
<evidence type="ECO:0000313" key="2">
    <source>
        <dbReference type="EMBL" id="JAC62685.1"/>
    </source>
</evidence>
<protein>
    <submittedName>
        <fullName evidence="2">Uncharacterized protein</fullName>
    </submittedName>
</protein>
<gene>
    <name evidence="2" type="ORF">TSPGSL018_22610</name>
</gene>
<dbReference type="InterPro" id="IPR010736">
    <property type="entry name" value="SHIPPO-rpt"/>
</dbReference>
<name>A0A061QW77_9CHLO</name>
<dbReference type="AlphaFoldDB" id="A0A061QW77"/>
<accession>A0A061QW77</accession>
<feature type="compositionally biased region" description="Polar residues" evidence="1">
    <location>
        <begin position="79"/>
        <end position="88"/>
    </location>
</feature>
<reference evidence="2" key="1">
    <citation type="submission" date="2014-05" db="EMBL/GenBank/DDBJ databases">
        <title>The transcriptome of the halophilic microalga Tetraselmis sp. GSL018 isolated from the Great Salt Lake, Utah.</title>
        <authorList>
            <person name="Jinkerson R.E."/>
            <person name="D'Adamo S."/>
            <person name="Posewitz M.C."/>
        </authorList>
    </citation>
    <scope>NUCLEOTIDE SEQUENCE</scope>
    <source>
        <strain evidence="2">GSL018</strain>
    </source>
</reference>
<feature type="region of interest" description="Disordered" evidence="1">
    <location>
        <begin position="79"/>
        <end position="120"/>
    </location>
</feature>
<feature type="compositionally biased region" description="Basic and acidic residues" evidence="1">
    <location>
        <begin position="1"/>
        <end position="11"/>
    </location>
</feature>
<evidence type="ECO:0000256" key="1">
    <source>
        <dbReference type="SAM" id="MobiDB-lite"/>
    </source>
</evidence>
<feature type="non-terminal residue" evidence="2">
    <location>
        <position position="120"/>
    </location>
</feature>
<feature type="region of interest" description="Disordered" evidence="1">
    <location>
        <begin position="1"/>
        <end position="37"/>
    </location>
</feature>
<dbReference type="EMBL" id="GBEZ01024284">
    <property type="protein sequence ID" value="JAC62685.1"/>
    <property type="molecule type" value="Transcribed_RNA"/>
</dbReference>
<dbReference type="Pfam" id="PF07004">
    <property type="entry name" value="SHIPPO-rpt"/>
    <property type="match status" value="2"/>
</dbReference>